<evidence type="ECO:0000313" key="4">
    <source>
        <dbReference type="Proteomes" id="UP000654913"/>
    </source>
</evidence>
<evidence type="ECO:0000313" key="3">
    <source>
        <dbReference type="EMBL" id="BCS18934.1"/>
    </source>
</evidence>
<dbReference type="RefSeq" id="XP_041551128.1">
    <property type="nucleotide sequence ID" value="XM_041697888.1"/>
</dbReference>
<feature type="compositionally biased region" description="Low complexity" evidence="1">
    <location>
        <begin position="95"/>
        <end position="106"/>
    </location>
</feature>
<feature type="domain" description="Myb-like DNA-binding" evidence="2">
    <location>
        <begin position="6"/>
        <end position="53"/>
    </location>
</feature>
<organism evidence="3 4">
    <name type="scientific">Aspergillus puulaauensis</name>
    <dbReference type="NCBI Taxonomy" id="1220207"/>
    <lineage>
        <taxon>Eukaryota</taxon>
        <taxon>Fungi</taxon>
        <taxon>Dikarya</taxon>
        <taxon>Ascomycota</taxon>
        <taxon>Pezizomycotina</taxon>
        <taxon>Eurotiomycetes</taxon>
        <taxon>Eurotiomycetidae</taxon>
        <taxon>Eurotiales</taxon>
        <taxon>Aspergillaceae</taxon>
        <taxon>Aspergillus</taxon>
    </lineage>
</organism>
<proteinExistence type="predicted"/>
<feature type="region of interest" description="Disordered" evidence="1">
    <location>
        <begin position="56"/>
        <end position="177"/>
    </location>
</feature>
<gene>
    <name evidence="3" type="ORF">APUU_11762S</name>
</gene>
<dbReference type="AlphaFoldDB" id="A0A7R7XCR1"/>
<evidence type="ECO:0000256" key="1">
    <source>
        <dbReference type="SAM" id="MobiDB-lite"/>
    </source>
</evidence>
<reference evidence="3" key="1">
    <citation type="submission" date="2021-01" db="EMBL/GenBank/DDBJ databases">
        <authorList>
            <consortium name="Aspergillus puulaauensis MK2 genome sequencing consortium"/>
            <person name="Kazuki M."/>
            <person name="Futagami T."/>
        </authorList>
    </citation>
    <scope>NUCLEOTIDE SEQUENCE</scope>
    <source>
        <strain evidence="3">MK2</strain>
    </source>
</reference>
<dbReference type="InterPro" id="IPR054505">
    <property type="entry name" value="Myb_DNA-bind_8"/>
</dbReference>
<dbReference type="KEGG" id="apuu:APUU_11762S"/>
<reference evidence="3" key="2">
    <citation type="submission" date="2021-02" db="EMBL/GenBank/DDBJ databases">
        <title>Aspergillus puulaauensis MK2 genome sequence.</title>
        <authorList>
            <person name="Futagami T."/>
            <person name="Mori K."/>
            <person name="Kadooka C."/>
            <person name="Tanaka T."/>
        </authorList>
    </citation>
    <scope>NUCLEOTIDE SEQUENCE</scope>
    <source>
        <strain evidence="3">MK2</strain>
    </source>
</reference>
<dbReference type="Pfam" id="PF22980">
    <property type="entry name" value="Myb_DNA-bind_8"/>
    <property type="match status" value="1"/>
</dbReference>
<dbReference type="EMBL" id="AP024443">
    <property type="protein sequence ID" value="BCS18934.1"/>
    <property type="molecule type" value="Genomic_DNA"/>
</dbReference>
<accession>A0A7R7XCR1</accession>
<sequence>MSLSSDDHVTLLLSCINHSSNGKIDFGAVAKECNIISAGAAAKRFSRLTKAHKEAMNKGGNVDNDAHGVNEDESSAKDPEQAGASLAKGKRKGKAAGTTKGDGAAPAKKRARAAKNKVVVKEESQGDYDEEEKDANANGNDNDNAKVKDEDEDFDIMGTVSDLSEDLDEIDTDESYC</sequence>
<keyword evidence="4" id="KW-1185">Reference proteome</keyword>
<evidence type="ECO:0000259" key="2">
    <source>
        <dbReference type="Pfam" id="PF22980"/>
    </source>
</evidence>
<dbReference type="OrthoDB" id="5353914at2759"/>
<dbReference type="GeneID" id="64968939"/>
<feature type="compositionally biased region" description="Acidic residues" evidence="1">
    <location>
        <begin position="163"/>
        <end position="177"/>
    </location>
</feature>
<protein>
    <recommendedName>
        <fullName evidence="2">Myb-like DNA-binding domain-containing protein</fullName>
    </recommendedName>
</protein>
<dbReference type="Proteomes" id="UP000654913">
    <property type="component" value="Chromosome 1"/>
</dbReference>
<feature type="compositionally biased region" description="Basic and acidic residues" evidence="1">
    <location>
        <begin position="64"/>
        <end position="80"/>
    </location>
</feature>
<name>A0A7R7XCR1_9EURO</name>